<dbReference type="Proteomes" id="UP000326924">
    <property type="component" value="Unassembled WGS sequence"/>
</dbReference>
<accession>A0A5J5ENF1</accession>
<feature type="region of interest" description="Disordered" evidence="1">
    <location>
        <begin position="1"/>
        <end position="35"/>
    </location>
</feature>
<sequence length="82" mass="8747">MAAPIDARNSSESDDGNGADLSELEDSTEEAASDKTFNTKCLVTSSVGITTIEVPISIFSESDPAARLFDALEADTDLDWEF</sequence>
<proteinExistence type="predicted"/>
<dbReference type="InParanoid" id="A0A5J5ENF1"/>
<reference evidence="2 3" key="1">
    <citation type="submission" date="2019-09" db="EMBL/GenBank/DDBJ databases">
        <title>Draft genome of the ectomycorrhizal ascomycete Sphaerosporella brunnea.</title>
        <authorList>
            <consortium name="DOE Joint Genome Institute"/>
            <person name="Benucci G.M."/>
            <person name="Marozzi G."/>
            <person name="Antonielli L."/>
            <person name="Sanchez S."/>
            <person name="Marco P."/>
            <person name="Wang X."/>
            <person name="Falini L.B."/>
            <person name="Barry K."/>
            <person name="Haridas S."/>
            <person name="Lipzen A."/>
            <person name="Labutti K."/>
            <person name="Grigoriev I.V."/>
            <person name="Murat C."/>
            <person name="Martin F."/>
            <person name="Albertini E."/>
            <person name="Donnini D."/>
            <person name="Bonito G."/>
        </authorList>
    </citation>
    <scope>NUCLEOTIDE SEQUENCE [LARGE SCALE GENOMIC DNA]</scope>
    <source>
        <strain evidence="2 3">Sb_GMNB300</strain>
    </source>
</reference>
<feature type="compositionally biased region" description="Acidic residues" evidence="1">
    <location>
        <begin position="12"/>
        <end position="31"/>
    </location>
</feature>
<dbReference type="EMBL" id="VXIS01000204">
    <property type="protein sequence ID" value="KAA8897057.1"/>
    <property type="molecule type" value="Genomic_DNA"/>
</dbReference>
<protein>
    <submittedName>
        <fullName evidence="2">Uncharacterized protein</fullName>
    </submittedName>
</protein>
<gene>
    <name evidence="2" type="ORF">FN846DRAFT_910513</name>
</gene>
<keyword evidence="3" id="KW-1185">Reference proteome</keyword>
<comment type="caution">
    <text evidence="2">The sequence shown here is derived from an EMBL/GenBank/DDBJ whole genome shotgun (WGS) entry which is preliminary data.</text>
</comment>
<evidence type="ECO:0000313" key="3">
    <source>
        <dbReference type="Proteomes" id="UP000326924"/>
    </source>
</evidence>
<name>A0A5J5ENF1_9PEZI</name>
<dbReference type="AlphaFoldDB" id="A0A5J5ENF1"/>
<evidence type="ECO:0000313" key="2">
    <source>
        <dbReference type="EMBL" id="KAA8897057.1"/>
    </source>
</evidence>
<organism evidence="2 3">
    <name type="scientific">Sphaerosporella brunnea</name>
    <dbReference type="NCBI Taxonomy" id="1250544"/>
    <lineage>
        <taxon>Eukaryota</taxon>
        <taxon>Fungi</taxon>
        <taxon>Dikarya</taxon>
        <taxon>Ascomycota</taxon>
        <taxon>Pezizomycotina</taxon>
        <taxon>Pezizomycetes</taxon>
        <taxon>Pezizales</taxon>
        <taxon>Pyronemataceae</taxon>
        <taxon>Sphaerosporella</taxon>
    </lineage>
</organism>
<evidence type="ECO:0000256" key="1">
    <source>
        <dbReference type="SAM" id="MobiDB-lite"/>
    </source>
</evidence>